<comment type="caution">
    <text evidence="2">The sequence shown here is derived from an EMBL/GenBank/DDBJ whole genome shotgun (WGS) entry which is preliminary data.</text>
</comment>
<evidence type="ECO:0008006" key="4">
    <source>
        <dbReference type="Google" id="ProtNLM"/>
    </source>
</evidence>
<keyword evidence="1" id="KW-0472">Membrane</keyword>
<feature type="transmembrane region" description="Helical" evidence="1">
    <location>
        <begin position="21"/>
        <end position="43"/>
    </location>
</feature>
<proteinExistence type="predicted"/>
<feature type="transmembrane region" description="Helical" evidence="1">
    <location>
        <begin position="63"/>
        <end position="86"/>
    </location>
</feature>
<sequence length="102" mass="11520">MIDRTTTVAHPHERMPLSQCLGALLWPSFFVAGVVTVVFFAFIDPLALRDITFPTLKIGRELGYTLGFFLIWLATLSSSLFTWILLHPSRAVRSTLRPDKKS</sequence>
<organism evidence="2 3">
    <name type="scientific">Dyella japonica</name>
    <dbReference type="NCBI Taxonomy" id="231455"/>
    <lineage>
        <taxon>Bacteria</taxon>
        <taxon>Pseudomonadati</taxon>
        <taxon>Pseudomonadota</taxon>
        <taxon>Gammaproteobacteria</taxon>
        <taxon>Lysobacterales</taxon>
        <taxon>Rhodanobacteraceae</taxon>
        <taxon>Dyella</taxon>
    </lineage>
</organism>
<protein>
    <recommendedName>
        <fullName evidence="4">Inner membrane protein</fullName>
    </recommendedName>
</protein>
<reference evidence="2 3" key="1">
    <citation type="submission" date="2024-06" db="EMBL/GenBank/DDBJ databases">
        <title>Sorghum-associated microbial communities from plants grown in Nebraska, USA.</title>
        <authorList>
            <person name="Schachtman D."/>
        </authorList>
    </citation>
    <scope>NUCLEOTIDE SEQUENCE [LARGE SCALE GENOMIC DNA]</scope>
    <source>
        <strain evidence="2 3">1073</strain>
    </source>
</reference>
<evidence type="ECO:0000313" key="2">
    <source>
        <dbReference type="EMBL" id="MET3652094.1"/>
    </source>
</evidence>
<evidence type="ECO:0000313" key="3">
    <source>
        <dbReference type="Proteomes" id="UP001549184"/>
    </source>
</evidence>
<accession>A0ABV2JTD9</accession>
<dbReference type="EMBL" id="JBEPMU010000002">
    <property type="protein sequence ID" value="MET3652094.1"/>
    <property type="molecule type" value="Genomic_DNA"/>
</dbReference>
<evidence type="ECO:0000256" key="1">
    <source>
        <dbReference type="SAM" id="Phobius"/>
    </source>
</evidence>
<keyword evidence="1" id="KW-0812">Transmembrane</keyword>
<keyword evidence="3" id="KW-1185">Reference proteome</keyword>
<name>A0ABV2JTD9_9GAMM</name>
<dbReference type="Proteomes" id="UP001549184">
    <property type="component" value="Unassembled WGS sequence"/>
</dbReference>
<gene>
    <name evidence="2" type="ORF">ABIC75_001816</name>
</gene>
<keyword evidence="1" id="KW-1133">Transmembrane helix</keyword>